<dbReference type="RefSeq" id="WP_225955865.1">
    <property type="nucleotide sequence ID" value="NZ_JADBEG010000001.1"/>
</dbReference>
<comment type="caution">
    <text evidence="3">The sequence shown here is derived from an EMBL/GenBank/DDBJ whole genome shotgun (WGS) entry which is preliminary data.</text>
</comment>
<feature type="chain" id="PRO_5046069454" description="DUF3558 domain-containing protein" evidence="2">
    <location>
        <begin position="20"/>
        <end position="190"/>
    </location>
</feature>
<gene>
    <name evidence="3" type="ORF">H4696_006528</name>
</gene>
<protein>
    <recommendedName>
        <fullName evidence="5">DUF3558 domain-containing protein</fullName>
    </recommendedName>
</protein>
<organism evidence="3 4">
    <name type="scientific">Amycolatopsis lexingtonensis</name>
    <dbReference type="NCBI Taxonomy" id="218822"/>
    <lineage>
        <taxon>Bacteria</taxon>
        <taxon>Bacillati</taxon>
        <taxon>Actinomycetota</taxon>
        <taxon>Actinomycetes</taxon>
        <taxon>Pseudonocardiales</taxon>
        <taxon>Pseudonocardiaceae</taxon>
        <taxon>Amycolatopsis</taxon>
    </lineage>
</organism>
<evidence type="ECO:0000256" key="1">
    <source>
        <dbReference type="SAM" id="MobiDB-lite"/>
    </source>
</evidence>
<feature type="compositionally biased region" description="Low complexity" evidence="1">
    <location>
        <begin position="29"/>
        <end position="47"/>
    </location>
</feature>
<dbReference type="EMBL" id="JADBEG010000001">
    <property type="protein sequence ID" value="MBE1499428.1"/>
    <property type="molecule type" value="Genomic_DNA"/>
</dbReference>
<keyword evidence="2" id="KW-0732">Signal</keyword>
<proteinExistence type="predicted"/>
<dbReference type="Pfam" id="PF12079">
    <property type="entry name" value="DUF3558"/>
    <property type="match status" value="1"/>
</dbReference>
<accession>A0ABR9I8F0</accession>
<reference evidence="3 4" key="1">
    <citation type="submission" date="2020-10" db="EMBL/GenBank/DDBJ databases">
        <title>Sequencing the genomes of 1000 actinobacteria strains.</title>
        <authorList>
            <person name="Klenk H.-P."/>
        </authorList>
    </citation>
    <scope>NUCLEOTIDE SEQUENCE [LARGE SCALE GENOMIC DNA]</scope>
    <source>
        <strain evidence="3 4">DSM 44653</strain>
    </source>
</reference>
<evidence type="ECO:0000256" key="2">
    <source>
        <dbReference type="SAM" id="SignalP"/>
    </source>
</evidence>
<feature type="region of interest" description="Disordered" evidence="1">
    <location>
        <begin position="26"/>
        <end position="56"/>
    </location>
</feature>
<evidence type="ECO:0000313" key="3">
    <source>
        <dbReference type="EMBL" id="MBE1499428.1"/>
    </source>
</evidence>
<evidence type="ECO:0000313" key="4">
    <source>
        <dbReference type="Proteomes" id="UP000631670"/>
    </source>
</evidence>
<dbReference type="Proteomes" id="UP000631670">
    <property type="component" value="Unassembled WGS sequence"/>
</dbReference>
<feature type="signal peptide" evidence="2">
    <location>
        <begin position="1"/>
        <end position="19"/>
    </location>
</feature>
<sequence length="190" mass="19114">MKLLARAALPVIAGALLLAGCTDPKNGTASPAASESSAPSSQESSSADPGNASTTSLEPCTLLTAADVAPYATSFGEAEEKKLGGARVCSYQHHLSDASEEGIIIGVAIRDDAPLDSVVDTGGGIKDLDVNGRKAKQASSQAPLGCTVALGVGDKARVDVNVTATNTVDKACQVAEEVATKIVEPKLPKA</sequence>
<evidence type="ECO:0008006" key="5">
    <source>
        <dbReference type="Google" id="ProtNLM"/>
    </source>
</evidence>
<dbReference type="InterPro" id="IPR024520">
    <property type="entry name" value="DUF3558"/>
</dbReference>
<keyword evidence="4" id="KW-1185">Reference proteome</keyword>
<dbReference type="PROSITE" id="PS51257">
    <property type="entry name" value="PROKAR_LIPOPROTEIN"/>
    <property type="match status" value="1"/>
</dbReference>
<name>A0ABR9I8F0_9PSEU</name>